<gene>
    <name evidence="2" type="ORF">Oscil6304_4687</name>
</gene>
<reference evidence="2 3" key="1">
    <citation type="submission" date="2012-06" db="EMBL/GenBank/DDBJ databases">
        <title>Finished chromosome of genome of Oscillatoria acuminata PCC 6304.</title>
        <authorList>
            <consortium name="US DOE Joint Genome Institute"/>
            <person name="Gugger M."/>
            <person name="Coursin T."/>
            <person name="Rippka R."/>
            <person name="Tandeau De Marsac N."/>
            <person name="Huntemann M."/>
            <person name="Wei C.-L."/>
            <person name="Han J."/>
            <person name="Detter J.C."/>
            <person name="Han C."/>
            <person name="Tapia R."/>
            <person name="Davenport K."/>
            <person name="Daligault H."/>
            <person name="Erkkila T."/>
            <person name="Gu W."/>
            <person name="Munk A.C.C."/>
            <person name="Teshima H."/>
            <person name="Xu Y."/>
            <person name="Chain P."/>
            <person name="Chen A."/>
            <person name="Krypides N."/>
            <person name="Mavromatis K."/>
            <person name="Markowitz V."/>
            <person name="Szeto E."/>
            <person name="Ivanova N."/>
            <person name="Mikhailova N."/>
            <person name="Ovchinnikova G."/>
            <person name="Pagani I."/>
            <person name="Pati A."/>
            <person name="Goodwin L."/>
            <person name="Peters L."/>
            <person name="Pitluck S."/>
            <person name="Woyke T."/>
            <person name="Kerfeld C."/>
        </authorList>
    </citation>
    <scope>NUCLEOTIDE SEQUENCE [LARGE SCALE GENOMIC DNA]</scope>
    <source>
        <strain evidence="2 3">PCC 6304</strain>
    </source>
</reference>
<dbReference type="Proteomes" id="UP000010367">
    <property type="component" value="Chromosome"/>
</dbReference>
<evidence type="ECO:0000313" key="3">
    <source>
        <dbReference type="Proteomes" id="UP000010367"/>
    </source>
</evidence>
<name>K9TQB5_9CYAN</name>
<dbReference type="AlphaFoldDB" id="K9TQB5"/>
<evidence type="ECO:0000313" key="2">
    <source>
        <dbReference type="EMBL" id="AFY84199.1"/>
    </source>
</evidence>
<feature type="signal peptide" evidence="1">
    <location>
        <begin position="1"/>
        <end position="19"/>
    </location>
</feature>
<dbReference type="InParanoid" id="K9TQB5"/>
<protein>
    <submittedName>
        <fullName evidence="2">Uncharacterized protein</fullName>
    </submittedName>
</protein>
<organism evidence="2 3">
    <name type="scientific">Oscillatoria acuminata PCC 6304</name>
    <dbReference type="NCBI Taxonomy" id="56110"/>
    <lineage>
        <taxon>Bacteria</taxon>
        <taxon>Bacillati</taxon>
        <taxon>Cyanobacteriota</taxon>
        <taxon>Cyanophyceae</taxon>
        <taxon>Oscillatoriophycideae</taxon>
        <taxon>Oscillatoriales</taxon>
        <taxon>Oscillatoriaceae</taxon>
        <taxon>Oscillatoria</taxon>
    </lineage>
</organism>
<dbReference type="KEGG" id="oac:Oscil6304_4687"/>
<proteinExistence type="predicted"/>
<keyword evidence="3" id="KW-1185">Reference proteome</keyword>
<evidence type="ECO:0000256" key="1">
    <source>
        <dbReference type="SAM" id="SignalP"/>
    </source>
</evidence>
<accession>K9TQB5</accession>
<dbReference type="EMBL" id="CP003607">
    <property type="protein sequence ID" value="AFY84199.1"/>
    <property type="molecule type" value="Genomic_DNA"/>
</dbReference>
<feature type="chain" id="PRO_5003935961" evidence="1">
    <location>
        <begin position="20"/>
        <end position="154"/>
    </location>
</feature>
<sequence>MCVSCLLISTLMIFTPAQAVDQNPDSISIPTYNQESPSIVAQENQAAIATLLNKLPDSPELDPLRVELNSLYAELGVAQNDAEADLALDRAVEAVRDRFIDNPNVGQIREILMDLREAEFEKLSEDLSSLLFPQQTASSLNLLQSQSSRWGWLS</sequence>
<keyword evidence="1" id="KW-0732">Signal</keyword>
<dbReference type="HOGENOM" id="CLU_1702491_0_0_3"/>